<dbReference type="InterPro" id="IPR017441">
    <property type="entry name" value="Protein_kinase_ATP_BS"/>
</dbReference>
<dbReference type="WBParaSite" id="MCU_005224-RB">
    <property type="protein sequence ID" value="MCU_005224-RB"/>
    <property type="gene ID" value="MCU_005224"/>
</dbReference>
<dbReference type="SMART" id="SM00220">
    <property type="entry name" value="S_TKc"/>
    <property type="match status" value="1"/>
</dbReference>
<evidence type="ECO:0000256" key="4">
    <source>
        <dbReference type="ARBA" id="ARBA00022741"/>
    </source>
</evidence>
<feature type="region of interest" description="Disordered" evidence="8">
    <location>
        <begin position="569"/>
        <end position="604"/>
    </location>
</feature>
<evidence type="ECO:0000256" key="1">
    <source>
        <dbReference type="ARBA" id="ARBA00008867"/>
    </source>
</evidence>
<dbReference type="GO" id="GO:0005524">
    <property type="term" value="F:ATP binding"/>
    <property type="evidence" value="ECO:0007669"/>
    <property type="project" value="UniProtKB-UniRule"/>
</dbReference>
<reference evidence="10" key="1">
    <citation type="submission" date="2019-11" db="UniProtKB">
        <authorList>
            <consortium name="WormBaseParasite"/>
        </authorList>
    </citation>
    <scope>IDENTIFICATION</scope>
</reference>
<evidence type="ECO:0000256" key="5">
    <source>
        <dbReference type="ARBA" id="ARBA00022777"/>
    </source>
</evidence>
<keyword evidence="5" id="KW-0418">Kinase</keyword>
<evidence type="ECO:0000259" key="9">
    <source>
        <dbReference type="PROSITE" id="PS50011"/>
    </source>
</evidence>
<evidence type="ECO:0000256" key="2">
    <source>
        <dbReference type="ARBA" id="ARBA00022527"/>
    </source>
</evidence>
<accession>A0A5K3F615</accession>
<evidence type="ECO:0000313" key="10">
    <source>
        <dbReference type="WBParaSite" id="MCU_005224-RB"/>
    </source>
</evidence>
<evidence type="ECO:0000256" key="8">
    <source>
        <dbReference type="SAM" id="MobiDB-lite"/>
    </source>
</evidence>
<dbReference type="GO" id="GO:0005737">
    <property type="term" value="C:cytoplasm"/>
    <property type="evidence" value="ECO:0007669"/>
    <property type="project" value="TreeGrafter"/>
</dbReference>
<keyword evidence="2" id="KW-0723">Serine/threonine-protein kinase</keyword>
<dbReference type="PANTHER" id="PTHR24058:SF22">
    <property type="entry name" value="DUAL SPECIFICITY TYROSINE-PHOSPHORYLATION-REGULATED KINASE 4"/>
    <property type="match status" value="1"/>
</dbReference>
<dbReference type="PROSITE" id="PS00108">
    <property type="entry name" value="PROTEIN_KINASE_ST"/>
    <property type="match status" value="1"/>
</dbReference>
<dbReference type="PANTHER" id="PTHR24058">
    <property type="entry name" value="DUAL SPECIFICITY PROTEIN KINASE"/>
    <property type="match status" value="1"/>
</dbReference>
<dbReference type="Gene3D" id="3.30.200.20">
    <property type="entry name" value="Phosphorylase Kinase, domain 1"/>
    <property type="match status" value="1"/>
</dbReference>
<name>A0A5K3F615_MESCO</name>
<dbReference type="InterPro" id="IPR011009">
    <property type="entry name" value="Kinase-like_dom_sf"/>
</dbReference>
<dbReference type="SUPFAM" id="SSF56112">
    <property type="entry name" value="Protein kinase-like (PK-like)"/>
    <property type="match status" value="1"/>
</dbReference>
<proteinExistence type="inferred from homology"/>
<feature type="compositionally biased region" description="Polar residues" evidence="8">
    <location>
        <begin position="587"/>
        <end position="604"/>
    </location>
</feature>
<dbReference type="GO" id="GO:0004674">
    <property type="term" value="F:protein serine/threonine kinase activity"/>
    <property type="evidence" value="ECO:0007669"/>
    <property type="project" value="UniProtKB-KW"/>
</dbReference>
<evidence type="ECO:0000256" key="3">
    <source>
        <dbReference type="ARBA" id="ARBA00022679"/>
    </source>
</evidence>
<keyword evidence="3" id="KW-0808">Transferase</keyword>
<keyword evidence="4 7" id="KW-0547">Nucleotide-binding</keyword>
<dbReference type="PROSITE" id="PS50011">
    <property type="entry name" value="PROTEIN_KINASE_DOM"/>
    <property type="match status" value="1"/>
</dbReference>
<feature type="binding site" evidence="7">
    <location>
        <position position="282"/>
    </location>
    <ligand>
        <name>ATP</name>
        <dbReference type="ChEBI" id="CHEBI:30616"/>
    </ligand>
</feature>
<protein>
    <submittedName>
        <fullName evidence="10">Protein kinase domain-containing protein</fullName>
    </submittedName>
</protein>
<keyword evidence="6 7" id="KW-0067">ATP-binding</keyword>
<dbReference type="InterPro" id="IPR000719">
    <property type="entry name" value="Prot_kinase_dom"/>
</dbReference>
<dbReference type="GO" id="GO:0005856">
    <property type="term" value="C:cytoskeleton"/>
    <property type="evidence" value="ECO:0007669"/>
    <property type="project" value="TreeGrafter"/>
</dbReference>
<organism evidence="10">
    <name type="scientific">Mesocestoides corti</name>
    <name type="common">Flatworm</name>
    <dbReference type="NCBI Taxonomy" id="53468"/>
    <lineage>
        <taxon>Eukaryota</taxon>
        <taxon>Metazoa</taxon>
        <taxon>Spiralia</taxon>
        <taxon>Lophotrochozoa</taxon>
        <taxon>Platyhelminthes</taxon>
        <taxon>Cestoda</taxon>
        <taxon>Eucestoda</taxon>
        <taxon>Cyclophyllidea</taxon>
        <taxon>Mesocestoididae</taxon>
        <taxon>Mesocestoides</taxon>
    </lineage>
</organism>
<dbReference type="InterPro" id="IPR050494">
    <property type="entry name" value="Ser_Thr_dual-spec_kinase"/>
</dbReference>
<dbReference type="InterPro" id="IPR008271">
    <property type="entry name" value="Ser/Thr_kinase_AS"/>
</dbReference>
<evidence type="ECO:0000256" key="7">
    <source>
        <dbReference type="PROSITE-ProRule" id="PRU10141"/>
    </source>
</evidence>
<dbReference type="Pfam" id="PF00069">
    <property type="entry name" value="Pkinase"/>
    <property type="match status" value="1"/>
</dbReference>
<comment type="similarity">
    <text evidence="1">Belongs to the protein kinase superfamily. CMGC Ser/Thr protein kinase family. MNB/DYRK subfamily.</text>
</comment>
<evidence type="ECO:0000256" key="6">
    <source>
        <dbReference type="ARBA" id="ARBA00022840"/>
    </source>
</evidence>
<dbReference type="PROSITE" id="PS00107">
    <property type="entry name" value="PROTEIN_KINASE_ATP"/>
    <property type="match status" value="1"/>
</dbReference>
<feature type="domain" description="Protein kinase" evidence="9">
    <location>
        <begin position="253"/>
        <end position="570"/>
    </location>
</feature>
<dbReference type="Gene3D" id="1.10.510.10">
    <property type="entry name" value="Transferase(Phosphotransferase) domain 1"/>
    <property type="match status" value="1"/>
</dbReference>
<dbReference type="AlphaFoldDB" id="A0A5K3F615"/>
<sequence>MAYVVVPSATISQTQTLCSPSHSSSKLNYHGKSTSTISLSSANHTNPASIGLYSKGQSASFYSNGLPSSYRSKQVGSSWRNALRTSRRYSRSVDANPFLTNHTTYSCSSNYDSKYFGGLKTRRRTVSPPDISTQIRNFYSRNRNNECSYRLRYGAQQHCMASESSSNSHILPQNHEPTYAKKLTQRHCLNLNRNVSDDLLLKTERRKDMKNDSLQNSELDISNLMSDSRKKYSSDDLEKNTDIQKGDVIKNQFHMLQEIGRGSFGQVFKAMDSHTGKLCAVKCIKNISNFKKLAEEEISVLLFLMQQDKNNDYNFLHLRDHFSTDKYTFMIFDLLSVNLYQLIYRNNFRGFAPLLVRKFVRGILNCLQFLHKNQIIHCDLKPENVLLEHPGYTKVMVIDFGSSCFVGQNVYAYIQSRFYRAPEVMFGSKYGTPIDIWSLGCITAELLTGTPLFPGEDEQDQVACIMEVLGLPCSSVMRKIRRLHHFFTDSGEPRYLAERAEQHQTKINGNNRPRRMCRADPGALSLEVLLKSSLGDDGCDPMLTDFIARCIRWDPMKRLTALEGLQHPWVTNGDVSDHDKIKESPQPGGTQPSEGSAISSSLEE</sequence>